<proteinExistence type="predicted"/>
<reference evidence="2 3" key="1">
    <citation type="submission" date="2020-10" db="EMBL/GenBank/DDBJ databases">
        <title>Connecting structure to function with the recovery of over 1000 high-quality activated sludge metagenome-assembled genomes encoding full-length rRNA genes using long-read sequencing.</title>
        <authorList>
            <person name="Singleton C.M."/>
            <person name="Petriglieri F."/>
            <person name="Kristensen J.M."/>
            <person name="Kirkegaard R.H."/>
            <person name="Michaelsen T.Y."/>
            <person name="Andersen M.H."/>
            <person name="Karst S.M."/>
            <person name="Dueholm M.S."/>
            <person name="Nielsen P.H."/>
            <person name="Albertsen M."/>
        </authorList>
    </citation>
    <scope>NUCLEOTIDE SEQUENCE [LARGE SCALE GENOMIC DNA]</scope>
    <source>
        <strain evidence="2">Ribe_18-Q3-R11-54_BAT3C.373</strain>
    </source>
</reference>
<evidence type="ECO:0000259" key="1">
    <source>
        <dbReference type="Pfam" id="PF13443"/>
    </source>
</evidence>
<dbReference type="Pfam" id="PF13443">
    <property type="entry name" value="HTH_26"/>
    <property type="match status" value="1"/>
</dbReference>
<protein>
    <recommendedName>
        <fullName evidence="1">HTH cro/C1-type domain-containing protein</fullName>
    </recommendedName>
</protein>
<evidence type="ECO:0000313" key="3">
    <source>
        <dbReference type="Proteomes" id="UP000808349"/>
    </source>
</evidence>
<organism evidence="2 3">
    <name type="scientific">Candidatus Defluviibacterium haderslevense</name>
    <dbReference type="NCBI Taxonomy" id="2981993"/>
    <lineage>
        <taxon>Bacteria</taxon>
        <taxon>Pseudomonadati</taxon>
        <taxon>Bacteroidota</taxon>
        <taxon>Saprospiria</taxon>
        <taxon>Saprospirales</taxon>
        <taxon>Saprospiraceae</taxon>
        <taxon>Candidatus Defluviibacterium</taxon>
    </lineage>
</organism>
<dbReference type="EMBL" id="JADKFW010000008">
    <property type="protein sequence ID" value="MBK9718203.1"/>
    <property type="molecule type" value="Genomic_DNA"/>
</dbReference>
<dbReference type="Proteomes" id="UP000808349">
    <property type="component" value="Unassembled WGS sequence"/>
</dbReference>
<name>A0A9D7S9F1_9BACT</name>
<evidence type="ECO:0000313" key="2">
    <source>
        <dbReference type="EMBL" id="MBK9718203.1"/>
    </source>
</evidence>
<comment type="caution">
    <text evidence="2">The sequence shown here is derived from an EMBL/GenBank/DDBJ whole genome shotgun (WGS) entry which is preliminary data.</text>
</comment>
<gene>
    <name evidence="2" type="ORF">IPO85_11955</name>
</gene>
<accession>A0A9D7S9F1</accession>
<feature type="domain" description="HTH cro/C1-type" evidence="1">
    <location>
        <begin position="65"/>
        <end position="104"/>
    </location>
</feature>
<dbReference type="InterPro" id="IPR001387">
    <property type="entry name" value="Cro/C1-type_HTH"/>
</dbReference>
<sequence>MNIRQTITQRARVTRKKSRTMPGGRLVLKPKHPNRILSYVSKKHPELLPMQINLFNRSPLRLMLSDIGIGLNTWSRILKNTTIMTTDEIKDITRYLKCKLDDLI</sequence>
<dbReference type="AlphaFoldDB" id="A0A9D7S9F1"/>